<comment type="caution">
    <text evidence="3">The sequence shown here is derived from an EMBL/GenBank/DDBJ whole genome shotgun (WGS) entry which is preliminary data.</text>
</comment>
<dbReference type="PANTHER" id="PTHR30344">
    <property type="entry name" value="6-PHOSPHOGLUCONOLACTONASE-RELATED"/>
    <property type="match status" value="1"/>
</dbReference>
<dbReference type="GO" id="GO:0017057">
    <property type="term" value="F:6-phosphogluconolactonase activity"/>
    <property type="evidence" value="ECO:0007669"/>
    <property type="project" value="TreeGrafter"/>
</dbReference>
<dbReference type="Gene3D" id="2.130.10.10">
    <property type="entry name" value="YVTN repeat-like/Quinoprotein amine dehydrogenase"/>
    <property type="match status" value="1"/>
</dbReference>
<dbReference type="SUPFAM" id="SSF75011">
    <property type="entry name" value="3-carboxy-cis,cis-mucoante lactonizing enzyme"/>
    <property type="match status" value="1"/>
</dbReference>
<dbReference type="EMBL" id="MU150278">
    <property type="protein sequence ID" value="KAF9461856.1"/>
    <property type="molecule type" value="Genomic_DNA"/>
</dbReference>
<dbReference type="OrthoDB" id="9972196at2759"/>
<keyword evidence="4" id="KW-1185">Reference proteome</keyword>
<dbReference type="InterPro" id="IPR015943">
    <property type="entry name" value="WD40/YVTN_repeat-like_dom_sf"/>
</dbReference>
<dbReference type="Pfam" id="PF10282">
    <property type="entry name" value="Lactonase"/>
    <property type="match status" value="1"/>
</dbReference>
<evidence type="ECO:0000256" key="1">
    <source>
        <dbReference type="ARBA" id="ARBA00005564"/>
    </source>
</evidence>
<dbReference type="AlphaFoldDB" id="A0A9P6CDJ2"/>
<sequence>MVHHILISSYSNSISTAVFDPGAGTLEVVSSVVVGHHPSWITPHPGDRTVFFTACEQAEGRVAVVKYDGEWKGVVVAEGPSGGADPCSLLVVGDKLYVANVRTPPFPSLLPSSLWNPPETPYSSGTISTIPISASPPYLPTTTPPDTIQLSGSSVNHERQESSHPHQIFFHHPHNEVLVPDLGADLVRRYEIAGDGSLVQIGAIAYAPGSGPRHVVAYDGDLYTLLELTSGLTRHRFPRAPAADPALLASVPSMSSPPPAPNAMLAAEILLPPPNAAFPAPYIYFSNRNDPTAGGDTISIFAIGGGGGGGGGGGLELVGEVKTGLEHVRGMMFGGEDDRWLVVGGANGGGVRVFERVEGGRGLRFVAGDESVVAPTGFLWV</sequence>
<protein>
    <submittedName>
        <fullName evidence="3">Lactonase, 7-bladed beta-propeller-domain-containing protein</fullName>
    </submittedName>
</protein>
<organism evidence="3 4">
    <name type="scientific">Collybia nuda</name>
    <dbReference type="NCBI Taxonomy" id="64659"/>
    <lineage>
        <taxon>Eukaryota</taxon>
        <taxon>Fungi</taxon>
        <taxon>Dikarya</taxon>
        <taxon>Basidiomycota</taxon>
        <taxon>Agaricomycotina</taxon>
        <taxon>Agaricomycetes</taxon>
        <taxon>Agaricomycetidae</taxon>
        <taxon>Agaricales</taxon>
        <taxon>Tricholomatineae</taxon>
        <taxon>Clitocybaceae</taxon>
        <taxon>Collybia</taxon>
    </lineage>
</organism>
<dbReference type="InterPro" id="IPR050282">
    <property type="entry name" value="Cycloisomerase_2"/>
</dbReference>
<name>A0A9P6CDJ2_9AGAR</name>
<evidence type="ECO:0000313" key="3">
    <source>
        <dbReference type="EMBL" id="KAF9461856.1"/>
    </source>
</evidence>
<evidence type="ECO:0000256" key="2">
    <source>
        <dbReference type="SAM" id="MobiDB-lite"/>
    </source>
</evidence>
<reference evidence="3" key="1">
    <citation type="submission" date="2020-11" db="EMBL/GenBank/DDBJ databases">
        <authorList>
            <consortium name="DOE Joint Genome Institute"/>
            <person name="Ahrendt S."/>
            <person name="Riley R."/>
            <person name="Andreopoulos W."/>
            <person name="Labutti K."/>
            <person name="Pangilinan J."/>
            <person name="Ruiz-Duenas F.J."/>
            <person name="Barrasa J.M."/>
            <person name="Sanchez-Garcia M."/>
            <person name="Camarero S."/>
            <person name="Miyauchi S."/>
            <person name="Serrano A."/>
            <person name="Linde D."/>
            <person name="Babiker R."/>
            <person name="Drula E."/>
            <person name="Ayuso-Fernandez I."/>
            <person name="Pacheco R."/>
            <person name="Padilla G."/>
            <person name="Ferreira P."/>
            <person name="Barriuso J."/>
            <person name="Kellner H."/>
            <person name="Castanera R."/>
            <person name="Alfaro M."/>
            <person name="Ramirez L."/>
            <person name="Pisabarro A.G."/>
            <person name="Kuo A."/>
            <person name="Tritt A."/>
            <person name="Lipzen A."/>
            <person name="He G."/>
            <person name="Yan M."/>
            <person name="Ng V."/>
            <person name="Cullen D."/>
            <person name="Martin F."/>
            <person name="Rosso M.-N."/>
            <person name="Henrissat B."/>
            <person name="Hibbett D."/>
            <person name="Martinez A.T."/>
            <person name="Grigoriev I.V."/>
        </authorList>
    </citation>
    <scope>NUCLEOTIDE SEQUENCE</scope>
    <source>
        <strain evidence="3">CBS 247.69</strain>
    </source>
</reference>
<accession>A0A9P6CDJ2</accession>
<feature type="region of interest" description="Disordered" evidence="2">
    <location>
        <begin position="143"/>
        <end position="162"/>
    </location>
</feature>
<dbReference type="Proteomes" id="UP000807353">
    <property type="component" value="Unassembled WGS sequence"/>
</dbReference>
<dbReference type="PANTHER" id="PTHR30344:SF1">
    <property type="entry name" value="6-PHOSPHOGLUCONOLACTONASE"/>
    <property type="match status" value="1"/>
</dbReference>
<comment type="similarity">
    <text evidence="1">Belongs to the cycloisomerase 2 family.</text>
</comment>
<proteinExistence type="inferred from homology"/>
<gene>
    <name evidence="3" type="ORF">BDZ94DRAFT_1310210</name>
</gene>
<evidence type="ECO:0000313" key="4">
    <source>
        <dbReference type="Proteomes" id="UP000807353"/>
    </source>
</evidence>
<dbReference type="InterPro" id="IPR019405">
    <property type="entry name" value="Lactonase_7-beta_prop"/>
</dbReference>